<evidence type="ECO:0000313" key="1">
    <source>
        <dbReference type="EMBL" id="MDJ1483846.1"/>
    </source>
</evidence>
<name>A0AAE3QRZ1_9BACT</name>
<dbReference type="Proteomes" id="UP001241110">
    <property type="component" value="Unassembled WGS sequence"/>
</dbReference>
<dbReference type="InterPro" id="IPR021365">
    <property type="entry name" value="DUF2891"/>
</dbReference>
<comment type="caution">
    <text evidence="1">The sequence shown here is derived from an EMBL/GenBank/DDBJ whole genome shotgun (WGS) entry which is preliminary data.</text>
</comment>
<protein>
    <submittedName>
        <fullName evidence="1">DUF2891 domain-containing protein</fullName>
    </submittedName>
</protein>
<accession>A0AAE3QRZ1</accession>
<dbReference type="EMBL" id="JASJOS010000012">
    <property type="protein sequence ID" value="MDJ1483846.1"/>
    <property type="molecule type" value="Genomic_DNA"/>
</dbReference>
<sequence length="362" mass="41529">MNYSLVKAGFFGLLFLLQITYSSAQSSLFTPEIASRLAALPIHCIHQEFPNKTGHSSDAPEDHRLLPSELHPSFYGCLDWHSSVHGHWMLVKLLKLYPQLPEKDQITQILNTSFDPAKIKIEADYFTKYKTTKSFERTYGWAWLLKLDEELYTWDTPQAKQWHQNLQPLTQIILKLWTDFLPKQTYPNRTGVHPNTAFGLVFALDWARTTKNTSFEQAVIAKAKNFYLTNEKTPAYLEPDGADFLSPSLEIADLMRRVLSQNEFANWLNAFYDKRSIENIVKMPVVSDRTDMQIVHLDGLSLSRAWCMKGIAKSLPAKHKYKQLFEHTAETFLKTALPNVTSGNYGGDHWLASFAVYAIFAN</sequence>
<dbReference type="RefSeq" id="WP_313984296.1">
    <property type="nucleotide sequence ID" value="NZ_JASJOS010000012.1"/>
</dbReference>
<evidence type="ECO:0000313" key="2">
    <source>
        <dbReference type="Proteomes" id="UP001241110"/>
    </source>
</evidence>
<organism evidence="1 2">
    <name type="scientific">Xanthocytophaga flava</name>
    <dbReference type="NCBI Taxonomy" id="3048013"/>
    <lineage>
        <taxon>Bacteria</taxon>
        <taxon>Pseudomonadati</taxon>
        <taxon>Bacteroidota</taxon>
        <taxon>Cytophagia</taxon>
        <taxon>Cytophagales</taxon>
        <taxon>Rhodocytophagaceae</taxon>
        <taxon>Xanthocytophaga</taxon>
    </lineage>
</organism>
<dbReference type="AlphaFoldDB" id="A0AAE3QRZ1"/>
<dbReference type="Pfam" id="PF11199">
    <property type="entry name" value="DUF2891"/>
    <property type="match status" value="1"/>
</dbReference>
<gene>
    <name evidence="1" type="ORF">QNI16_25320</name>
</gene>
<reference evidence="1" key="1">
    <citation type="submission" date="2023-05" db="EMBL/GenBank/DDBJ databases">
        <authorList>
            <person name="Zhang X."/>
        </authorList>
    </citation>
    <scope>NUCLEOTIDE SEQUENCE</scope>
    <source>
        <strain evidence="1">YF14B1</strain>
    </source>
</reference>
<proteinExistence type="predicted"/>